<proteinExistence type="inferred from homology"/>
<dbReference type="HAMAP" id="MF_00048">
    <property type="entry name" value="UPF0102"/>
    <property type="match status" value="1"/>
</dbReference>
<dbReference type="InterPro" id="IPR011335">
    <property type="entry name" value="Restrct_endonuc-II-like"/>
</dbReference>
<dbReference type="Gene3D" id="3.40.1350.10">
    <property type="match status" value="1"/>
</dbReference>
<dbReference type="EMBL" id="JACBXV010000003">
    <property type="protein sequence ID" value="NYS68042.1"/>
    <property type="molecule type" value="Genomic_DNA"/>
</dbReference>
<dbReference type="SUPFAM" id="SSF52980">
    <property type="entry name" value="Restriction endonuclease-like"/>
    <property type="match status" value="1"/>
</dbReference>
<gene>
    <name evidence="4" type="ORF">HZZ05_00535</name>
</gene>
<accession>A0A853EIL5</accession>
<dbReference type="GO" id="GO:0003676">
    <property type="term" value="F:nucleic acid binding"/>
    <property type="evidence" value="ECO:0007669"/>
    <property type="project" value="InterPro"/>
</dbReference>
<name>A0A853EIL5_9ACTO</name>
<dbReference type="Pfam" id="PF02021">
    <property type="entry name" value="UPF0102"/>
    <property type="match status" value="1"/>
</dbReference>
<dbReference type="Proteomes" id="UP000572528">
    <property type="component" value="Unassembled WGS sequence"/>
</dbReference>
<protein>
    <recommendedName>
        <fullName evidence="2">UPF0102 protein HZZ05_00535</fullName>
    </recommendedName>
</protein>
<evidence type="ECO:0000256" key="2">
    <source>
        <dbReference type="HAMAP-Rule" id="MF_00048"/>
    </source>
</evidence>
<dbReference type="PANTHER" id="PTHR34039:SF1">
    <property type="entry name" value="UPF0102 PROTEIN YRAN"/>
    <property type="match status" value="1"/>
</dbReference>
<organism evidence="4 5">
    <name type="scientific">Actinomyces bowdenii</name>
    <dbReference type="NCBI Taxonomy" id="131109"/>
    <lineage>
        <taxon>Bacteria</taxon>
        <taxon>Bacillati</taxon>
        <taxon>Actinomycetota</taxon>
        <taxon>Actinomycetes</taxon>
        <taxon>Actinomycetales</taxon>
        <taxon>Actinomycetaceae</taxon>
        <taxon>Actinomyces</taxon>
    </lineage>
</organism>
<dbReference type="InterPro" id="IPR003509">
    <property type="entry name" value="UPF0102_YraN-like"/>
</dbReference>
<reference evidence="4 5" key="1">
    <citation type="submission" date="2020-07" db="EMBL/GenBank/DDBJ databases">
        <title>MOT database genomes.</title>
        <authorList>
            <person name="Joseph S."/>
            <person name="Aduse-Opoku J."/>
            <person name="Hashim A."/>
            <person name="Wade W."/>
            <person name="Curtis M."/>
        </authorList>
    </citation>
    <scope>NUCLEOTIDE SEQUENCE [LARGE SCALE GENOMIC DNA]</scope>
    <source>
        <strain evidence="4 5">WMus004</strain>
    </source>
</reference>
<feature type="region of interest" description="Disordered" evidence="3">
    <location>
        <begin position="1"/>
        <end position="61"/>
    </location>
</feature>
<evidence type="ECO:0000313" key="4">
    <source>
        <dbReference type="EMBL" id="NYS68042.1"/>
    </source>
</evidence>
<sequence length="230" mass="23782">MAPGPRRTGRLGSLGQCLAGPGPDPPGRDRAGPAPGLGCRGPDGAPAGSAVSRGEPVTPDRSAAPLLHRAAVGHCASRGPRRTLVAEVITVPLPIAETAEPRSAERAQTGRHGEDLAAAYLTDIGWQVLDRNWRPGSGLRGELDLIALETSPHGARPSLVVVEVKTRRCLRQGPPAAAVGGRKLARLRALAAAWAAAHQVAHSGLRIDVISVLLPQAGPAQLRHHRGVGL</sequence>
<dbReference type="AlphaFoldDB" id="A0A853EIL5"/>
<dbReference type="InterPro" id="IPR011856">
    <property type="entry name" value="tRNA_endonuc-like_dom_sf"/>
</dbReference>
<comment type="similarity">
    <text evidence="1 2">Belongs to the UPF0102 family.</text>
</comment>
<comment type="caution">
    <text evidence="4">The sequence shown here is derived from an EMBL/GenBank/DDBJ whole genome shotgun (WGS) entry which is preliminary data.</text>
</comment>
<dbReference type="NCBIfam" id="NF009154">
    <property type="entry name" value="PRK12497.3-3"/>
    <property type="match status" value="1"/>
</dbReference>
<dbReference type="PANTHER" id="PTHR34039">
    <property type="entry name" value="UPF0102 PROTEIN YRAN"/>
    <property type="match status" value="1"/>
</dbReference>
<evidence type="ECO:0000313" key="5">
    <source>
        <dbReference type="Proteomes" id="UP000572528"/>
    </source>
</evidence>
<evidence type="ECO:0000256" key="3">
    <source>
        <dbReference type="SAM" id="MobiDB-lite"/>
    </source>
</evidence>
<evidence type="ECO:0000256" key="1">
    <source>
        <dbReference type="ARBA" id="ARBA00006738"/>
    </source>
</evidence>